<gene>
    <name evidence="1" type="ORF">TMSB3V08_LOCUS4757</name>
</gene>
<dbReference type="AlphaFoldDB" id="A0A7R9E6A1"/>
<protein>
    <submittedName>
        <fullName evidence="1">Uncharacterized protein</fullName>
    </submittedName>
</protein>
<organism evidence="1">
    <name type="scientific">Timema monikensis</name>
    <dbReference type="NCBI Taxonomy" id="170555"/>
    <lineage>
        <taxon>Eukaryota</taxon>
        <taxon>Metazoa</taxon>
        <taxon>Ecdysozoa</taxon>
        <taxon>Arthropoda</taxon>
        <taxon>Hexapoda</taxon>
        <taxon>Insecta</taxon>
        <taxon>Pterygota</taxon>
        <taxon>Neoptera</taxon>
        <taxon>Polyneoptera</taxon>
        <taxon>Phasmatodea</taxon>
        <taxon>Timematodea</taxon>
        <taxon>Timematoidea</taxon>
        <taxon>Timematidae</taxon>
        <taxon>Timema</taxon>
    </lineage>
</organism>
<name>A0A7R9E6A1_9NEOP</name>
<evidence type="ECO:0000313" key="1">
    <source>
        <dbReference type="EMBL" id="CAD7427930.1"/>
    </source>
</evidence>
<sequence>MAMGSTEHSLINVHPTEIRASISPSSAVELNTTIALANYATEAGRYVYTIESCIKHGSTYEPMKADSKVYSGASLVLSGLLVRGRLWFESERSVRLIYTNLYTPSLILPTRLFPIQPIFLCPLQSLCTQTEVQRRLKRTKVLAVGLGGSLRRNHSGKLQSGLQFQMFYYRDSQNGAREIVQGILPSLTTNAGKPDQDEVDYTAGMPTAAVGYQSTVDRTYLSQCRKRTVGLENPTMHPDLGGPWAPWADPC</sequence>
<accession>A0A7R9E6A1</accession>
<proteinExistence type="predicted"/>
<dbReference type="EMBL" id="OB793589">
    <property type="protein sequence ID" value="CAD7427930.1"/>
    <property type="molecule type" value="Genomic_DNA"/>
</dbReference>
<reference evidence="1" key="1">
    <citation type="submission" date="2020-11" db="EMBL/GenBank/DDBJ databases">
        <authorList>
            <person name="Tran Van P."/>
        </authorList>
    </citation>
    <scope>NUCLEOTIDE SEQUENCE</scope>
</reference>